<accession>A0A9W9EUW1</accession>
<gene>
    <name evidence="1" type="ORF">N7456_012074</name>
</gene>
<dbReference type="Proteomes" id="UP001149165">
    <property type="component" value="Unassembled WGS sequence"/>
</dbReference>
<evidence type="ECO:0000313" key="2">
    <source>
        <dbReference type="Proteomes" id="UP001149165"/>
    </source>
</evidence>
<reference evidence="1" key="1">
    <citation type="submission" date="2022-11" db="EMBL/GenBank/DDBJ databases">
        <authorList>
            <person name="Petersen C."/>
        </authorList>
    </citation>
    <scope>NUCLEOTIDE SEQUENCE</scope>
    <source>
        <strain evidence="1">IBT 30069</strain>
    </source>
</reference>
<dbReference type="AlphaFoldDB" id="A0A9W9EUW1"/>
<comment type="caution">
    <text evidence="1">The sequence shown here is derived from an EMBL/GenBank/DDBJ whole genome shotgun (WGS) entry which is preliminary data.</text>
</comment>
<evidence type="ECO:0000313" key="1">
    <source>
        <dbReference type="EMBL" id="KAJ5088458.1"/>
    </source>
</evidence>
<sequence>MLSVEPGIDRIDAEGDVILVLKDEGGILKRKFQVSSKAMSLASPVFKRLFSPGFREGNELHRDGRATVSLGGDDPMPMHTMLLILHHCPPREAHVTAEQMVKIAIHADKYDCLGPIASWMTMWLSQLSLATVEEHGLVLLATHYLRSGDLFSTYSAKAQIQLALNFHNEWADIESLALMPDSIRKDLKRLVKGRIRLIDAEIHAFIDRIATDTSKWKSWPLKKTLCTSCGQVLIEDARKHHACDNQDNNADCDCGLRTRYLLGSYSLVQDFG</sequence>
<dbReference type="OrthoDB" id="5275938at2759"/>
<dbReference type="EMBL" id="JAPQKH010000007">
    <property type="protein sequence ID" value="KAJ5088458.1"/>
    <property type="molecule type" value="Genomic_DNA"/>
</dbReference>
<proteinExistence type="predicted"/>
<keyword evidence="2" id="KW-1185">Reference proteome</keyword>
<evidence type="ECO:0008006" key="3">
    <source>
        <dbReference type="Google" id="ProtNLM"/>
    </source>
</evidence>
<dbReference type="Gene3D" id="3.30.710.10">
    <property type="entry name" value="Potassium Channel Kv1.1, Chain A"/>
    <property type="match status" value="1"/>
</dbReference>
<dbReference type="SUPFAM" id="SSF54695">
    <property type="entry name" value="POZ domain"/>
    <property type="match status" value="1"/>
</dbReference>
<reference evidence="1" key="2">
    <citation type="journal article" date="2023" name="IMA Fungus">
        <title>Comparative genomic study of the Penicillium genus elucidates a diverse pangenome and 15 lateral gene transfer events.</title>
        <authorList>
            <person name="Petersen C."/>
            <person name="Sorensen T."/>
            <person name="Nielsen M.R."/>
            <person name="Sondergaard T.E."/>
            <person name="Sorensen J.L."/>
            <person name="Fitzpatrick D.A."/>
            <person name="Frisvad J.C."/>
            <person name="Nielsen K.L."/>
        </authorList>
    </citation>
    <scope>NUCLEOTIDE SEQUENCE</scope>
    <source>
        <strain evidence="1">IBT 30069</strain>
    </source>
</reference>
<name>A0A9W9EUW1_9EURO</name>
<protein>
    <recommendedName>
        <fullName evidence="3">BTB domain-containing protein</fullName>
    </recommendedName>
</protein>
<organism evidence="1 2">
    <name type="scientific">Penicillium angulare</name>
    <dbReference type="NCBI Taxonomy" id="116970"/>
    <lineage>
        <taxon>Eukaryota</taxon>
        <taxon>Fungi</taxon>
        <taxon>Dikarya</taxon>
        <taxon>Ascomycota</taxon>
        <taxon>Pezizomycotina</taxon>
        <taxon>Eurotiomycetes</taxon>
        <taxon>Eurotiomycetidae</taxon>
        <taxon>Eurotiales</taxon>
        <taxon>Aspergillaceae</taxon>
        <taxon>Penicillium</taxon>
    </lineage>
</organism>
<dbReference type="InterPro" id="IPR011333">
    <property type="entry name" value="SKP1/BTB/POZ_sf"/>
</dbReference>